<dbReference type="OrthoDB" id="1668230at2759"/>
<dbReference type="STRING" id="246404.A0A507F652"/>
<dbReference type="Pfam" id="PF23440">
    <property type="entry name" value="BROMI_C"/>
    <property type="match status" value="1"/>
</dbReference>
<evidence type="ECO:0000313" key="3">
    <source>
        <dbReference type="EMBL" id="TPX71592.1"/>
    </source>
</evidence>
<dbReference type="Pfam" id="PF14961">
    <property type="entry name" value="BROMI"/>
    <property type="match status" value="1"/>
</dbReference>
<dbReference type="Gene3D" id="1.10.472.80">
    <property type="entry name" value="Ypt/Rab-GAP domain of gyp1p, domain 3"/>
    <property type="match status" value="1"/>
</dbReference>
<feature type="domain" description="BROMI C-terminal Rab TBC-like" evidence="2">
    <location>
        <begin position="920"/>
        <end position="1351"/>
    </location>
</feature>
<comment type="caution">
    <text evidence="3">The sequence shown here is derived from an EMBL/GenBank/DDBJ whole genome shotgun (WGS) entry which is preliminary data.</text>
</comment>
<protein>
    <submittedName>
        <fullName evidence="3">Uncharacterized protein</fullName>
    </submittedName>
</protein>
<keyword evidence="4" id="KW-1185">Reference proteome</keyword>
<dbReference type="InterPro" id="IPR039156">
    <property type="entry name" value="PHAF1/BROMI"/>
</dbReference>
<evidence type="ECO:0000259" key="1">
    <source>
        <dbReference type="Pfam" id="PF14961"/>
    </source>
</evidence>
<dbReference type="GO" id="GO:1905515">
    <property type="term" value="P:non-motile cilium assembly"/>
    <property type="evidence" value="ECO:0007669"/>
    <property type="project" value="TreeGrafter"/>
</dbReference>
<proteinExistence type="predicted"/>
<dbReference type="EMBL" id="QEAP01000248">
    <property type="protein sequence ID" value="TPX71592.1"/>
    <property type="molecule type" value="Genomic_DNA"/>
</dbReference>
<dbReference type="PANTHER" id="PTHR13465">
    <property type="entry name" value="UPF0183 PROTEIN"/>
    <property type="match status" value="1"/>
</dbReference>
<organism evidence="3 4">
    <name type="scientific">Chytriomyces confervae</name>
    <dbReference type="NCBI Taxonomy" id="246404"/>
    <lineage>
        <taxon>Eukaryota</taxon>
        <taxon>Fungi</taxon>
        <taxon>Fungi incertae sedis</taxon>
        <taxon>Chytridiomycota</taxon>
        <taxon>Chytridiomycota incertae sedis</taxon>
        <taxon>Chytridiomycetes</taxon>
        <taxon>Chytridiales</taxon>
        <taxon>Chytriomycetaceae</taxon>
        <taxon>Chytriomyces</taxon>
    </lineage>
</organism>
<gene>
    <name evidence="3" type="ORF">CcCBS67573_g06140</name>
</gene>
<name>A0A507F652_9FUNG</name>
<dbReference type="InterPro" id="IPR032735">
    <property type="entry name" value="BROMI_M"/>
</dbReference>
<evidence type="ECO:0000313" key="4">
    <source>
        <dbReference type="Proteomes" id="UP000320333"/>
    </source>
</evidence>
<reference evidence="3 4" key="1">
    <citation type="journal article" date="2019" name="Sci. Rep.">
        <title>Comparative genomics of chytrid fungi reveal insights into the obligate biotrophic and pathogenic lifestyle of Synchytrium endobioticum.</title>
        <authorList>
            <person name="van de Vossenberg B.T.L.H."/>
            <person name="Warris S."/>
            <person name="Nguyen H.D.T."/>
            <person name="van Gent-Pelzer M.P.E."/>
            <person name="Joly D.L."/>
            <person name="van de Geest H.C."/>
            <person name="Bonants P.J.M."/>
            <person name="Smith D.S."/>
            <person name="Levesque C.A."/>
            <person name="van der Lee T.A.J."/>
        </authorList>
    </citation>
    <scope>NUCLEOTIDE SEQUENCE [LARGE SCALE GENOMIC DNA]</scope>
    <source>
        <strain evidence="3 4">CBS 675.73</strain>
    </source>
</reference>
<dbReference type="InterPro" id="IPR055392">
    <property type="entry name" value="BROMI_C"/>
</dbReference>
<sequence>MLQTLEREDRDRMENSSDAFVGTAAKNAVTADDVAQLLNSNSNASTNGANANAAKKTIEFLLSEKNDENFHKHGLVRHIRKQIDGHIGAALDRQLSDPDTEARVAVATIMSSQEYAKLLNAITDQVRISVSELSSDAQKQRLHKPPAAQFPTSHQFNSSRTANTQLNSHRRLYNTSSNLNEVAYHHSFSTHSNVTNESSSGSLSSSFVSPHIEEVKLIVANLQSKNASDLKLAAAQKFNLLSTADLISSEFWSETKCGIETALNDNDYRISAVGLRICAKVFKSSPPSMTGEVFLILVQHLITIFEAGNVPTLETWMDPNEPKFDLLVKKFQLELPSCWLRFPDQLFCNTINASFRLLKQPKGLFHPISGSSHVTALQMMGFVDPCAQWFEKWTLSSIGRAQSVVAILKADLATEFASFFVMRLNSIPFNGEKYPVSLQSQSCRFDLTNADVLVMDVDAGDDGDKDIGEEQVGSKHGQIPAWDIEYIQFLHVAILLSKLVRSDTARNQIFPLSVDVEHCRWADKDLARLFQTPRSGGKLLLSVQLFVQVLAHLVCKTPHVGPSRIDFDDPATLDAAFSSLHLSSVICRLLKEIASTVDDTENIFTEFFMEELTSPLQIIMEPSSNEGIVFNERTLLNISATLSSIAATNSAQKIYFQDSNVLASVKIVVCLVQECFAGTIQPTQSLTPKVLGTFVFFLRQLYRSCRGIEALQDFNLHASLAKNRGNLEWFKKWNSQTRMGKTEWEAHLVDNLLNFAATPKGVMKLAEAEVMDDCAKHMFQRYQKKLQVSACEKFGYGVLMSQISVTGPGMKALYQTGIINALIQNVWLLLEPDCVFEEPTIDIDDSRSLKVLSSLLKSISTFAGLSALLDLEDQGIVKKDDSLVFLLRTLIRFEDETTDEVLADCAEGHQVGLRILSNLITSLDSCILLQHKFRFIEALLQQQSFAQLHGGEFILDPNTILRNRILVTAFFCGAEKRIPGDSLGGGASDLELFHQYPCPEAYMGVQVVLSIDAENKDVLSMKEKLMNPKNTSKLLPQMEKQMQKICKRESMSTMPIRLVSQMLSKMTSMMADNGMDKTVLNWKLVVPLHFEEPHYERSQIPYQTEIGIAMAVRYAKRLIPSLNVMAAKRDFSELMMKLSSMFDSKGAKHRIAEKQFCGFDWFAATLFIVNECALEKTWEFLQAFKHYAVSLFAWSSRSLAYMKQRHPQNIGPPIPLIYSCSCHFIEFILEAEFPSVFNAFTLSGCSPSQITERWLRECMWTVLPFPEIIHYTLTIMLSGADYQIYYCISLFKHLEKQILLATTRGDLLRFLTGDDWAGFSHAMHGYRGADSIEYMKGLEVRYRDIFVKDVENRLSFVET</sequence>
<dbReference type="Proteomes" id="UP000320333">
    <property type="component" value="Unassembled WGS sequence"/>
</dbReference>
<evidence type="ECO:0000259" key="2">
    <source>
        <dbReference type="Pfam" id="PF23440"/>
    </source>
</evidence>
<dbReference type="PANTHER" id="PTHR13465:SF3">
    <property type="entry name" value="PROTEIN BROAD-MINDED"/>
    <property type="match status" value="1"/>
</dbReference>
<accession>A0A507F652</accession>
<feature type="domain" description="BROMI middle region" evidence="1">
    <location>
        <begin position="213"/>
        <end position="831"/>
    </location>
</feature>